<dbReference type="OrthoDB" id="193494at2759"/>
<dbReference type="InterPro" id="IPR023393">
    <property type="entry name" value="START-like_dom_sf"/>
</dbReference>
<organism evidence="3 4">
    <name type="scientific">Triparma strigata</name>
    <dbReference type="NCBI Taxonomy" id="1606541"/>
    <lineage>
        <taxon>Eukaryota</taxon>
        <taxon>Sar</taxon>
        <taxon>Stramenopiles</taxon>
        <taxon>Ochrophyta</taxon>
        <taxon>Bolidophyceae</taxon>
        <taxon>Parmales</taxon>
        <taxon>Triparmaceae</taxon>
        <taxon>Triparma</taxon>
    </lineage>
</organism>
<protein>
    <submittedName>
        <fullName evidence="3">Uncharacterized protein</fullName>
    </submittedName>
</protein>
<keyword evidence="2" id="KW-0472">Membrane</keyword>
<feature type="transmembrane region" description="Helical" evidence="2">
    <location>
        <begin position="845"/>
        <end position="864"/>
    </location>
</feature>
<feature type="transmembrane region" description="Helical" evidence="2">
    <location>
        <begin position="742"/>
        <end position="760"/>
    </location>
</feature>
<reference evidence="4" key="1">
    <citation type="journal article" date="2023" name="Commun. Biol.">
        <title>Genome analysis of Parmales, the sister group of diatoms, reveals the evolutionary specialization of diatoms from phago-mixotrophs to photoautotrophs.</title>
        <authorList>
            <person name="Ban H."/>
            <person name="Sato S."/>
            <person name="Yoshikawa S."/>
            <person name="Yamada K."/>
            <person name="Nakamura Y."/>
            <person name="Ichinomiya M."/>
            <person name="Sato N."/>
            <person name="Blanc-Mathieu R."/>
            <person name="Endo H."/>
            <person name="Kuwata A."/>
            <person name="Ogata H."/>
        </authorList>
    </citation>
    <scope>NUCLEOTIDE SEQUENCE [LARGE SCALE GENOMIC DNA]</scope>
    <source>
        <strain evidence="4">NIES 3701</strain>
    </source>
</reference>
<keyword evidence="4" id="KW-1185">Reference proteome</keyword>
<feature type="transmembrane region" description="Helical" evidence="2">
    <location>
        <begin position="712"/>
        <end position="736"/>
    </location>
</feature>
<keyword evidence="2" id="KW-1133">Transmembrane helix</keyword>
<feature type="region of interest" description="Disordered" evidence="1">
    <location>
        <begin position="57"/>
        <end position="103"/>
    </location>
</feature>
<dbReference type="SUPFAM" id="SSF55961">
    <property type="entry name" value="Bet v1-like"/>
    <property type="match status" value="1"/>
</dbReference>
<proteinExistence type="predicted"/>
<keyword evidence="2" id="KW-0812">Transmembrane</keyword>
<dbReference type="Gene3D" id="3.30.530.20">
    <property type="match status" value="1"/>
</dbReference>
<gene>
    <name evidence="3" type="ORF">TrST_g12551</name>
</gene>
<dbReference type="Proteomes" id="UP001165085">
    <property type="component" value="Unassembled WGS sequence"/>
</dbReference>
<sequence length="987" mass="111461">MMPLLPPSTHLSSAQVRWLDSTVTDYLKGKGKESYDEKRAIVSELLEFIKTANSAAPNPVAIPADTPSKNSSADNSNDALSQSLSLTRTDKNDSSSIGRTRSKTTRVTLMGSRKIVPMDTQASAALSILTSPEANSFITDFNKDIDFENDKVRQMDNVQQIYSDKEDDIITSGLGLLSGMDMEGAITFKNFKTTFSTTKFLMGFFNSKSGDVYAKSALTLRGNHSLVAARMTNFFHHCKNPAFTRSKEHAAVEESYLEVPNSHSAIYRKHYRFPPPLTDREGINKIVWKRLTDDSIVVIYHPLLSHPKVEAKDGKVMIRALIQITIHVKQLDDATTEVNMGYHMRFGGNAPKALINGFIIPDMNRVAGHHTAYFACSINLDALLEKDGRLLGEVLVNQIKRKRKKGGWKKRAELGKVGVYEFLYISVAMRELLPQYPWFRALLHEISLNQVKVARTVQTALSDLKDDDAINLAKGFSTIILSNTEALAAVDHWISQNVALEELEKEYPWTRSFFVEIAQFNLNTSNFGLKLRVFGGALLSTVDLITEVYMTVKFFNTEGQEGYGRINAWIIGLTILTQMLISYANNSKKLGYFVKDALAVLVGFKPALDAFRVGSGAEQGEDQPMSPIHEMSCCKVAEVVCEAVPSTIIQIYALLLADKRGLDALASILVSALTVGFTSSMLTYDWDTSPSQRTKNPTFYGFVADKSFKRAVCFLSMMSISFAQVLLLTFSCALLAVTNSKFLALFIGLDMGLYFLYKIIKKDFYQQHNVSGIVRFINSLFTRLCGKLMVNFTMMFQLRNPCEVGGFLFMFAVFYSIIGSFVAAHLYSNYYEGTTKLSDETLKNVLVTLSVVWLVSAVSLVSVVKKDYLRTFYSLETISEYKRRCLMSFREDQEDLKSKVLKEHPDVYKAWGEELLKPWTLKNWSRWEEEKPAWFTDRWIECVPNEYIPYDYRVKYKKTKGRVDDENLKRRRGSISVRELVGGQEER</sequence>
<feature type="transmembrane region" description="Helical" evidence="2">
    <location>
        <begin position="804"/>
        <end position="825"/>
    </location>
</feature>
<evidence type="ECO:0000256" key="1">
    <source>
        <dbReference type="SAM" id="MobiDB-lite"/>
    </source>
</evidence>
<dbReference type="AlphaFoldDB" id="A0A9W7B8M7"/>
<dbReference type="EMBL" id="BRXY01000267">
    <property type="protein sequence ID" value="GMH82328.1"/>
    <property type="molecule type" value="Genomic_DNA"/>
</dbReference>
<comment type="caution">
    <text evidence="3">The sequence shown here is derived from an EMBL/GenBank/DDBJ whole genome shotgun (WGS) entry which is preliminary data.</text>
</comment>
<feature type="compositionally biased region" description="Low complexity" evidence="1">
    <location>
        <begin position="68"/>
        <end position="83"/>
    </location>
</feature>
<accession>A0A9W7B8M7</accession>
<name>A0A9W7B8M7_9STRA</name>
<evidence type="ECO:0000256" key="2">
    <source>
        <dbReference type="SAM" id="Phobius"/>
    </source>
</evidence>
<evidence type="ECO:0000313" key="3">
    <source>
        <dbReference type="EMBL" id="GMH82328.1"/>
    </source>
</evidence>
<evidence type="ECO:0000313" key="4">
    <source>
        <dbReference type="Proteomes" id="UP001165085"/>
    </source>
</evidence>